<comment type="caution">
    <text evidence="2">The sequence shown here is derived from an EMBL/GenBank/DDBJ whole genome shotgun (WGS) entry which is preliminary data.</text>
</comment>
<organism evidence="2 3">
    <name type="scientific">Parelaphostrongylus tenuis</name>
    <name type="common">Meningeal worm</name>
    <dbReference type="NCBI Taxonomy" id="148309"/>
    <lineage>
        <taxon>Eukaryota</taxon>
        <taxon>Metazoa</taxon>
        <taxon>Ecdysozoa</taxon>
        <taxon>Nematoda</taxon>
        <taxon>Chromadorea</taxon>
        <taxon>Rhabditida</taxon>
        <taxon>Rhabditina</taxon>
        <taxon>Rhabditomorpha</taxon>
        <taxon>Strongyloidea</taxon>
        <taxon>Metastrongylidae</taxon>
        <taxon>Parelaphostrongylus</taxon>
    </lineage>
</organism>
<feature type="region of interest" description="Disordered" evidence="1">
    <location>
        <begin position="1"/>
        <end position="42"/>
    </location>
</feature>
<dbReference type="EMBL" id="JAHQIW010003200">
    <property type="protein sequence ID" value="KAJ1357601.1"/>
    <property type="molecule type" value="Genomic_DNA"/>
</dbReference>
<dbReference type="AlphaFoldDB" id="A0AAD5N0Q3"/>
<gene>
    <name evidence="2" type="ORF">KIN20_015779</name>
</gene>
<feature type="compositionally biased region" description="Basic residues" evidence="1">
    <location>
        <begin position="158"/>
        <end position="174"/>
    </location>
</feature>
<evidence type="ECO:0000313" key="3">
    <source>
        <dbReference type="Proteomes" id="UP001196413"/>
    </source>
</evidence>
<feature type="non-terminal residue" evidence="2">
    <location>
        <position position="174"/>
    </location>
</feature>
<proteinExistence type="predicted"/>
<feature type="non-terminal residue" evidence="2">
    <location>
        <position position="1"/>
    </location>
</feature>
<reference evidence="2" key="1">
    <citation type="submission" date="2021-06" db="EMBL/GenBank/DDBJ databases">
        <title>Parelaphostrongylus tenuis whole genome reference sequence.</title>
        <authorList>
            <person name="Garwood T.J."/>
            <person name="Larsen P.A."/>
            <person name="Fountain-Jones N.M."/>
            <person name="Garbe J.R."/>
            <person name="Macchietto M.G."/>
            <person name="Kania S.A."/>
            <person name="Gerhold R.W."/>
            <person name="Richards J.E."/>
            <person name="Wolf T.M."/>
        </authorList>
    </citation>
    <scope>NUCLEOTIDE SEQUENCE</scope>
    <source>
        <strain evidence="2">MNPRO001-30</strain>
        <tissue evidence="2">Meninges</tissue>
    </source>
</reference>
<evidence type="ECO:0000313" key="2">
    <source>
        <dbReference type="EMBL" id="KAJ1357601.1"/>
    </source>
</evidence>
<sequence length="174" mass="19097">NIMVEQSWNASDDVSTVDGDSKPLDCQEPPNAGSAGKPSSPTLILLSEKAAVADRFRLGMEYIDVSVKNIIPITLKQTAVDSSSSSSSDDGLRRTKKKAVKPQGGAGRDKDMANIIEAQKQQEGAPRTRGVRRKALARTQSYEDYIVPGTDDSYTSSRLRKRNRKEKSGRRAQW</sequence>
<feature type="compositionally biased region" description="Polar residues" evidence="1">
    <location>
        <begin position="1"/>
        <end position="14"/>
    </location>
</feature>
<evidence type="ECO:0000256" key="1">
    <source>
        <dbReference type="SAM" id="MobiDB-lite"/>
    </source>
</evidence>
<accession>A0AAD5N0Q3</accession>
<feature type="region of interest" description="Disordered" evidence="1">
    <location>
        <begin position="76"/>
        <end position="174"/>
    </location>
</feature>
<protein>
    <submittedName>
        <fullName evidence="2">Uncharacterized protein</fullName>
    </submittedName>
</protein>
<dbReference type="Proteomes" id="UP001196413">
    <property type="component" value="Unassembled WGS sequence"/>
</dbReference>
<keyword evidence="3" id="KW-1185">Reference proteome</keyword>
<name>A0AAD5N0Q3_PARTN</name>